<dbReference type="Proteomes" id="UP000242188">
    <property type="component" value="Unassembled WGS sequence"/>
</dbReference>
<proteinExistence type="predicted"/>
<dbReference type="GO" id="GO:0008168">
    <property type="term" value="F:methyltransferase activity"/>
    <property type="evidence" value="ECO:0007669"/>
    <property type="project" value="UniProtKB-KW"/>
</dbReference>
<name>A0A210Q6T1_MIZYE</name>
<keyword evidence="4" id="KW-1185">Reference proteome</keyword>
<gene>
    <name evidence="3" type="ORF">KP79_PYT20470</name>
</gene>
<dbReference type="InterPro" id="IPR029063">
    <property type="entry name" value="SAM-dependent_MTases_sf"/>
</dbReference>
<dbReference type="Gene3D" id="3.40.50.150">
    <property type="entry name" value="Vaccinia Virus protein VP39"/>
    <property type="match status" value="1"/>
</dbReference>
<dbReference type="Pfam" id="PF21320">
    <property type="entry name" value="WHD_Rv2258c"/>
    <property type="match status" value="1"/>
</dbReference>
<dbReference type="InterPro" id="IPR025714">
    <property type="entry name" value="Methyltranfer_dom"/>
</dbReference>
<dbReference type="InterPro" id="IPR053173">
    <property type="entry name" value="SAM-binding_MTase"/>
</dbReference>
<dbReference type="AlphaFoldDB" id="A0A210Q6T1"/>
<evidence type="ECO:0000313" key="4">
    <source>
        <dbReference type="Proteomes" id="UP000242188"/>
    </source>
</evidence>
<keyword evidence="3" id="KW-0489">Methyltransferase</keyword>
<reference evidence="3 4" key="1">
    <citation type="journal article" date="2017" name="Nat. Ecol. Evol.">
        <title>Scallop genome provides insights into evolution of bilaterian karyotype and development.</title>
        <authorList>
            <person name="Wang S."/>
            <person name="Zhang J."/>
            <person name="Jiao W."/>
            <person name="Li J."/>
            <person name="Xun X."/>
            <person name="Sun Y."/>
            <person name="Guo X."/>
            <person name="Huan P."/>
            <person name="Dong B."/>
            <person name="Zhang L."/>
            <person name="Hu X."/>
            <person name="Sun X."/>
            <person name="Wang J."/>
            <person name="Zhao C."/>
            <person name="Wang Y."/>
            <person name="Wang D."/>
            <person name="Huang X."/>
            <person name="Wang R."/>
            <person name="Lv J."/>
            <person name="Li Y."/>
            <person name="Zhang Z."/>
            <person name="Liu B."/>
            <person name="Lu W."/>
            <person name="Hui Y."/>
            <person name="Liang J."/>
            <person name="Zhou Z."/>
            <person name="Hou R."/>
            <person name="Li X."/>
            <person name="Liu Y."/>
            <person name="Li H."/>
            <person name="Ning X."/>
            <person name="Lin Y."/>
            <person name="Zhao L."/>
            <person name="Xing Q."/>
            <person name="Dou J."/>
            <person name="Li Y."/>
            <person name="Mao J."/>
            <person name="Guo H."/>
            <person name="Dou H."/>
            <person name="Li T."/>
            <person name="Mu C."/>
            <person name="Jiang W."/>
            <person name="Fu Q."/>
            <person name="Fu X."/>
            <person name="Miao Y."/>
            <person name="Liu J."/>
            <person name="Yu Q."/>
            <person name="Li R."/>
            <person name="Liao H."/>
            <person name="Li X."/>
            <person name="Kong Y."/>
            <person name="Jiang Z."/>
            <person name="Chourrout D."/>
            <person name="Li R."/>
            <person name="Bao Z."/>
        </authorList>
    </citation>
    <scope>NUCLEOTIDE SEQUENCE [LARGE SCALE GENOMIC DNA]</scope>
    <source>
        <strain evidence="3 4">PY_sf001</strain>
    </source>
</reference>
<accession>A0A210Q6T1</accession>
<evidence type="ECO:0000259" key="1">
    <source>
        <dbReference type="Pfam" id="PF13847"/>
    </source>
</evidence>
<dbReference type="EMBL" id="NEDP02004782">
    <property type="protein sequence ID" value="OWF44444.1"/>
    <property type="molecule type" value="Genomic_DNA"/>
</dbReference>
<dbReference type="InterPro" id="IPR048711">
    <property type="entry name" value="WHD_Rv2258c"/>
</dbReference>
<keyword evidence="3" id="KW-0830">Ubiquinone</keyword>
<evidence type="ECO:0000313" key="3">
    <source>
        <dbReference type="EMBL" id="OWF44444.1"/>
    </source>
</evidence>
<feature type="domain" description="S-adenosylmethionine-dependent methyltransferase Rv2258c-like winged HTH" evidence="2">
    <location>
        <begin position="22"/>
        <end position="82"/>
    </location>
</feature>
<dbReference type="CDD" id="cd02440">
    <property type="entry name" value="AdoMet_MTases"/>
    <property type="match status" value="1"/>
</dbReference>
<dbReference type="SUPFAM" id="SSF53335">
    <property type="entry name" value="S-adenosyl-L-methionine-dependent methyltransferases"/>
    <property type="match status" value="1"/>
</dbReference>
<dbReference type="PANTHER" id="PTHR45128">
    <property type="entry name" value="METHYLTRANSFERASE TYPE 11"/>
    <property type="match status" value="1"/>
</dbReference>
<feature type="domain" description="Methyltransferase" evidence="1">
    <location>
        <begin position="163"/>
        <end position="269"/>
    </location>
</feature>
<protein>
    <submittedName>
        <fullName evidence="3">Ubiquinone/menaquinone biosynthesis methyltransferase ubiE</fullName>
    </submittedName>
</protein>
<evidence type="ECO:0000259" key="2">
    <source>
        <dbReference type="Pfam" id="PF21320"/>
    </source>
</evidence>
<dbReference type="SUPFAM" id="SSF46785">
    <property type="entry name" value="Winged helix' DNA-binding domain"/>
    <property type="match status" value="1"/>
</dbReference>
<dbReference type="InterPro" id="IPR036390">
    <property type="entry name" value="WH_DNA-bd_sf"/>
</dbReference>
<dbReference type="GO" id="GO:0032259">
    <property type="term" value="P:methylation"/>
    <property type="evidence" value="ECO:0007669"/>
    <property type="project" value="UniProtKB-KW"/>
</dbReference>
<organism evidence="3 4">
    <name type="scientific">Mizuhopecten yessoensis</name>
    <name type="common">Japanese scallop</name>
    <name type="synonym">Patinopecten yessoensis</name>
    <dbReference type="NCBI Taxonomy" id="6573"/>
    <lineage>
        <taxon>Eukaryota</taxon>
        <taxon>Metazoa</taxon>
        <taxon>Spiralia</taxon>
        <taxon>Lophotrochozoa</taxon>
        <taxon>Mollusca</taxon>
        <taxon>Bivalvia</taxon>
        <taxon>Autobranchia</taxon>
        <taxon>Pteriomorphia</taxon>
        <taxon>Pectinida</taxon>
        <taxon>Pectinoidea</taxon>
        <taxon>Pectinidae</taxon>
        <taxon>Mizuhopecten</taxon>
    </lineage>
</organism>
<keyword evidence="3" id="KW-0808">Transferase</keyword>
<sequence>MDLESYQTNITSIIAGGYITSSITIGKELGLFDALTNLATPVSSQHLADLCHLKERYVREWLGCMVASKIVSLDDSDNYFIPDGCKPGVKSLNFAFLYPFVNVMTKKAIECFRKNGPAGFGYDDMPAGLPDALDSRLEGGNACTIVDSMLESVLTIRGSSTVTTILDLGSGSGMLTRALGKRFPDVTVYGADFNEDAIDKAKAKTENLANVKFLTANASSLPNDWTKTFDWIIIHDVLHDLPYPVECMSEVFRVLKDDGVVSIADPAVHSCHRDNIGDLNLAAVGYSLSSVICLPSSLSTEGAAGNGIGWGTENREAFVTEAGFCVKNKRKIGMSCYLTCVKTE</sequence>
<dbReference type="PANTHER" id="PTHR45128:SF1">
    <property type="entry name" value="S-ADENOSYLMETHIONINE-DEPENDENT METHYLTRANSFERASE RV2258C"/>
    <property type="match status" value="1"/>
</dbReference>
<comment type="caution">
    <text evidence="3">The sequence shown here is derived from an EMBL/GenBank/DDBJ whole genome shotgun (WGS) entry which is preliminary data.</text>
</comment>
<dbReference type="OrthoDB" id="506498at2759"/>
<dbReference type="Pfam" id="PF13847">
    <property type="entry name" value="Methyltransf_31"/>
    <property type="match status" value="1"/>
</dbReference>